<dbReference type="EMBL" id="CP042469">
    <property type="protein sequence ID" value="QOX63193.1"/>
    <property type="molecule type" value="Genomic_DNA"/>
</dbReference>
<protein>
    <submittedName>
        <fullName evidence="1">FtsX-like permease family protein</fullName>
    </submittedName>
</protein>
<evidence type="ECO:0000313" key="2">
    <source>
        <dbReference type="Proteomes" id="UP000594014"/>
    </source>
</evidence>
<proteinExistence type="predicted"/>
<accession>A0ACD1AA42</accession>
<evidence type="ECO:0000313" key="1">
    <source>
        <dbReference type="EMBL" id="QOX63193.1"/>
    </source>
</evidence>
<sequence length="414" mass="45145">MSQQKQSPNGNRKRLGILTIARCNLKKKAVRTSCLMGLVAVLSFTLFSGLILTTSLRGGLDSMRQRLGADFMVVPDGNQAKFEGALLRGEPGTFYFGKDTEKILSGIDGIVKTTPQFFITSLSTDCCSYQVQLIGYEPKTDFVIAPWISGQLQKDLEKGELVVGSKLDNKVGDTLKFFGCEYVVAGRLEETGMGFDTSVFMNFDTAQNVLDHAREKGINYRFNNGDSISAVMVKAEDGYDAPVINNTIVDRLREAGIKADVVASRTILTTAADHIKQFIVYVKVFSVMLWVLTAALLSVVFTFSVHERKKEIAVLRILGATKGKLMQLIFGEAALIGAGGSLIGLILAFLILFPFGNLISLKLNLPFVLPSPQWIALLSMLSFLLTGAAGPAASVFSAYRIVKNEIHATMREGE</sequence>
<keyword evidence="2" id="KW-1185">Reference proteome</keyword>
<name>A0ACD1AA42_9FIRM</name>
<gene>
    <name evidence="1" type="ORF">FRZ06_07460</name>
</gene>
<reference evidence="1" key="1">
    <citation type="submission" date="2019-08" db="EMBL/GenBank/DDBJ databases">
        <title>Genome sequence of Clostridiales bacterium MT110.</title>
        <authorList>
            <person name="Cao J."/>
        </authorList>
    </citation>
    <scope>NUCLEOTIDE SEQUENCE</scope>
    <source>
        <strain evidence="1">MT110</strain>
    </source>
</reference>
<dbReference type="Proteomes" id="UP000594014">
    <property type="component" value="Chromosome"/>
</dbReference>
<organism evidence="1 2">
    <name type="scientific">Anoxybacterium hadale</name>
    <dbReference type="NCBI Taxonomy" id="3408580"/>
    <lineage>
        <taxon>Bacteria</taxon>
        <taxon>Bacillati</taxon>
        <taxon>Bacillota</taxon>
        <taxon>Clostridia</taxon>
        <taxon>Peptostreptococcales</taxon>
        <taxon>Anaerovoracaceae</taxon>
        <taxon>Anoxybacterium</taxon>
    </lineage>
</organism>